<evidence type="ECO:0000256" key="9">
    <source>
        <dbReference type="ARBA" id="ARBA00023134"/>
    </source>
</evidence>
<sequence length="949" mass="106934">MTNEELLQIIRQAARDNATILDFSGKGLTKLPAEIGQLSNLSQLNLRDNQLTKLPAEIGQLSNLSQLNLRDNQLTMLPAVISQLTNLSVLSLGENQLTTLPAEIGQLSKLRQLYLSHNQLTTLPAVISQLTNLSVLSLSENQLTMLPAEIGQLTNLSLLDLRNNQLTTLPAEIGQLTNLSLLDLGGNQLTTLPAVIGQLTNLSLLDLSGNQLTTLPAVISELSKLRQLYLSENQLTTLPAVISELSKLRQLYLSENQLTTLPAVIGQLTNLETLDIRNNQLMNLPSQIQLLTKLKKLDLRGDGNANLQIPPEILGSSRNSLDEPSKILNYYFSLQAEEKQPLNEAKVLLVGQGSVGKTSLVKRLIENSYDSQERKTEGINIKNWQISVNDQSIRLNMWDFGGQEIMHATHQFFLTKRSLYLLVIDARIDERQNELEYWLQMIQSFGGDSPIIIVGNKIDQHPLDLDQAGLRKKYHNIKDIVPVSCQDGRGLNELQSVITQQIADLENIHDPLPKSWFQVKTHLEQLKKDYIPYSEYEKLCQDEKIANTTSQITLIELLHKLGIILNFHDEPRLAEMGVLNPEWVTNAVYKILNDNRLLTKCQGMMDSAELNRILNDPRYPQNKQLFIVDMMQKFELCFPLEDGRFLIPDLLPKEELDTGNWEDVLAFQYHYNVLPTSIISRFIVRMHHHSYQRTWWRSGIVLRYQSNRALIKSDREDRKIFISIDGSLSTRRELLAMIRSQFDAIHQTIKGLDAKEKVPLPNQPNIVVDYEYLRKLEDLGETSFIPPGPNSQKISVKELLDGIESAAERERRRKPHTPENSMSEPPPEPPKPSPQNSPAERGIALGMALVVLMLFVFIVIFLVRQSSTSGQNLLLPLVRLLAAVFAGIIGYLVTGNLGLEAHVPFSKTHIRATGAFAAFIVVLLLFFYGIPASENPTPPKPVSYFGRLM</sequence>
<gene>
    <name evidence="15" type="ORF">H6G83_07460</name>
</gene>
<keyword evidence="8" id="KW-0067">ATP-binding</keyword>
<dbReference type="PRINTS" id="PR00449">
    <property type="entry name" value="RASTRNSFRMNG"/>
</dbReference>
<evidence type="ECO:0000256" key="4">
    <source>
        <dbReference type="ARBA" id="ARBA00022679"/>
    </source>
</evidence>
<accession>A0ABR8D208</accession>
<feature type="transmembrane region" description="Helical" evidence="13">
    <location>
        <begin position="913"/>
        <end position="930"/>
    </location>
</feature>
<dbReference type="EMBL" id="JACJSG010000008">
    <property type="protein sequence ID" value="MBD2500458.1"/>
    <property type="molecule type" value="Genomic_DNA"/>
</dbReference>
<dbReference type="PROSITE" id="PS51424">
    <property type="entry name" value="ROC"/>
    <property type="match status" value="1"/>
</dbReference>
<keyword evidence="4" id="KW-0808">Transferase</keyword>
<dbReference type="Gene3D" id="3.30.310.200">
    <property type="match status" value="1"/>
</dbReference>
<feature type="transmembrane region" description="Helical" evidence="13">
    <location>
        <begin position="874"/>
        <end position="893"/>
    </location>
</feature>
<dbReference type="PRINTS" id="PR00019">
    <property type="entry name" value="LEURICHRPT"/>
</dbReference>
<dbReference type="Gene3D" id="1.10.10.10">
    <property type="entry name" value="Winged helix-like DNA-binding domain superfamily/Winged helix DNA-binding domain"/>
    <property type="match status" value="1"/>
</dbReference>
<evidence type="ECO:0000256" key="2">
    <source>
        <dbReference type="ARBA" id="ARBA00022527"/>
    </source>
</evidence>
<evidence type="ECO:0000256" key="13">
    <source>
        <dbReference type="SAM" id="Phobius"/>
    </source>
</evidence>
<dbReference type="SMART" id="SM00364">
    <property type="entry name" value="LRR_BAC"/>
    <property type="match status" value="11"/>
</dbReference>
<evidence type="ECO:0000256" key="3">
    <source>
        <dbReference type="ARBA" id="ARBA00022614"/>
    </source>
</evidence>
<keyword evidence="6" id="KW-0547">Nucleotide-binding</keyword>
<keyword evidence="7" id="KW-0418">Kinase</keyword>
<dbReference type="InterPro" id="IPR020859">
    <property type="entry name" value="ROC"/>
</dbReference>
<dbReference type="EC" id="2.7.11.1" evidence="1"/>
<dbReference type="Pfam" id="PF23598">
    <property type="entry name" value="LRR_14"/>
    <property type="match status" value="1"/>
</dbReference>
<keyword evidence="3" id="KW-0433">Leucine-rich repeat</keyword>
<dbReference type="Gene3D" id="1.10.10.2200">
    <property type="match status" value="1"/>
</dbReference>
<evidence type="ECO:0000259" key="14">
    <source>
        <dbReference type="PROSITE" id="PS51424"/>
    </source>
</evidence>
<keyword evidence="13" id="KW-0472">Membrane</keyword>
<dbReference type="PROSITE" id="PS51419">
    <property type="entry name" value="RAB"/>
    <property type="match status" value="1"/>
</dbReference>
<dbReference type="Gene3D" id="3.80.10.10">
    <property type="entry name" value="Ribonuclease Inhibitor"/>
    <property type="match status" value="3"/>
</dbReference>
<evidence type="ECO:0000256" key="11">
    <source>
        <dbReference type="ARBA" id="ARBA00048679"/>
    </source>
</evidence>
<comment type="catalytic activity">
    <reaction evidence="10">
        <text>L-threonyl-[protein] + ATP = O-phospho-L-threonyl-[protein] + ADP + H(+)</text>
        <dbReference type="Rhea" id="RHEA:46608"/>
        <dbReference type="Rhea" id="RHEA-COMP:11060"/>
        <dbReference type="Rhea" id="RHEA-COMP:11605"/>
        <dbReference type="ChEBI" id="CHEBI:15378"/>
        <dbReference type="ChEBI" id="CHEBI:30013"/>
        <dbReference type="ChEBI" id="CHEBI:30616"/>
        <dbReference type="ChEBI" id="CHEBI:61977"/>
        <dbReference type="ChEBI" id="CHEBI:456216"/>
        <dbReference type="EC" id="2.7.11.1"/>
    </reaction>
</comment>
<keyword evidence="5" id="KW-0677">Repeat</keyword>
<dbReference type="RefSeq" id="WP_190469273.1">
    <property type="nucleotide sequence ID" value="NZ_JACJSG010000008.1"/>
</dbReference>
<evidence type="ECO:0000256" key="12">
    <source>
        <dbReference type="SAM" id="MobiDB-lite"/>
    </source>
</evidence>
<dbReference type="SMART" id="SM00365">
    <property type="entry name" value="LRR_SD22"/>
    <property type="match status" value="8"/>
</dbReference>
<feature type="region of interest" description="Disordered" evidence="12">
    <location>
        <begin position="806"/>
        <end position="839"/>
    </location>
</feature>
<dbReference type="InterPro" id="IPR032675">
    <property type="entry name" value="LRR_dom_sf"/>
</dbReference>
<comment type="caution">
    <text evidence="15">The sequence shown here is derived from an EMBL/GenBank/DDBJ whole genome shotgun (WGS) entry which is preliminary data.</text>
</comment>
<feature type="transmembrane region" description="Helical" evidence="13">
    <location>
        <begin position="842"/>
        <end position="862"/>
    </location>
</feature>
<keyword evidence="13" id="KW-0812">Transmembrane</keyword>
<evidence type="ECO:0000256" key="8">
    <source>
        <dbReference type="ARBA" id="ARBA00022840"/>
    </source>
</evidence>
<dbReference type="SMART" id="SM00369">
    <property type="entry name" value="LRR_TYP"/>
    <property type="match status" value="11"/>
</dbReference>
<evidence type="ECO:0000256" key="1">
    <source>
        <dbReference type="ARBA" id="ARBA00012513"/>
    </source>
</evidence>
<dbReference type="InterPro" id="IPR055414">
    <property type="entry name" value="LRR_R13L4/SHOC2-like"/>
</dbReference>
<feature type="compositionally biased region" description="Pro residues" evidence="12">
    <location>
        <begin position="824"/>
        <end position="835"/>
    </location>
</feature>
<keyword evidence="9" id="KW-0342">GTP-binding</keyword>
<evidence type="ECO:0000256" key="10">
    <source>
        <dbReference type="ARBA" id="ARBA00047899"/>
    </source>
</evidence>
<name>A0ABR8D208_9NOST</name>
<dbReference type="Pfam" id="PF16095">
    <property type="entry name" value="COR-A"/>
    <property type="match status" value="1"/>
</dbReference>
<protein>
    <recommendedName>
        <fullName evidence="1">non-specific serine/threonine protein kinase</fullName>
        <ecNumber evidence="1">2.7.11.1</ecNumber>
    </recommendedName>
</protein>
<dbReference type="Pfam" id="PF00560">
    <property type="entry name" value="LRR_1"/>
    <property type="match status" value="1"/>
</dbReference>
<dbReference type="Pfam" id="PF13855">
    <property type="entry name" value="LRR_8"/>
    <property type="match status" value="2"/>
</dbReference>
<proteinExistence type="predicted"/>
<dbReference type="PROSITE" id="PS51450">
    <property type="entry name" value="LRR"/>
    <property type="match status" value="10"/>
</dbReference>
<evidence type="ECO:0000256" key="6">
    <source>
        <dbReference type="ARBA" id="ARBA00022741"/>
    </source>
</evidence>
<dbReference type="InterPro" id="IPR001611">
    <property type="entry name" value="Leu-rich_rpt"/>
</dbReference>
<dbReference type="InterPro" id="IPR027417">
    <property type="entry name" value="P-loop_NTPase"/>
</dbReference>
<dbReference type="Proteomes" id="UP000661112">
    <property type="component" value="Unassembled WGS sequence"/>
</dbReference>
<reference evidence="15 16" key="1">
    <citation type="journal article" date="2020" name="ISME J.">
        <title>Comparative genomics reveals insights into cyanobacterial evolution and habitat adaptation.</title>
        <authorList>
            <person name="Chen M.Y."/>
            <person name="Teng W.K."/>
            <person name="Zhao L."/>
            <person name="Hu C.X."/>
            <person name="Zhou Y.K."/>
            <person name="Han B.P."/>
            <person name="Song L.R."/>
            <person name="Shu W.S."/>
        </authorList>
    </citation>
    <scope>NUCLEOTIDE SEQUENCE [LARGE SCALE GENOMIC DNA]</scope>
    <source>
        <strain evidence="15 16">FACHB-119</strain>
    </source>
</reference>
<dbReference type="InterPro" id="IPR050216">
    <property type="entry name" value="LRR_domain-containing"/>
</dbReference>
<dbReference type="InterPro" id="IPR032171">
    <property type="entry name" value="COR-A"/>
</dbReference>
<feature type="domain" description="Roc" evidence="14">
    <location>
        <begin position="338"/>
        <end position="505"/>
    </location>
</feature>
<dbReference type="InterPro" id="IPR003591">
    <property type="entry name" value="Leu-rich_rpt_typical-subtyp"/>
</dbReference>
<dbReference type="PANTHER" id="PTHR48051:SF39">
    <property type="entry name" value="P53-INDUCED DEATH DOMAIN PROTEIN 1"/>
    <property type="match status" value="1"/>
</dbReference>
<evidence type="ECO:0000313" key="16">
    <source>
        <dbReference type="Proteomes" id="UP000661112"/>
    </source>
</evidence>
<dbReference type="InterPro" id="IPR036388">
    <property type="entry name" value="WH-like_DNA-bd_sf"/>
</dbReference>
<dbReference type="NCBIfam" id="TIGR00231">
    <property type="entry name" value="small_GTP"/>
    <property type="match status" value="1"/>
</dbReference>
<evidence type="ECO:0000256" key="7">
    <source>
        <dbReference type="ARBA" id="ARBA00022777"/>
    </source>
</evidence>
<dbReference type="PANTHER" id="PTHR48051">
    <property type="match status" value="1"/>
</dbReference>
<evidence type="ECO:0000313" key="15">
    <source>
        <dbReference type="EMBL" id="MBD2500458.1"/>
    </source>
</evidence>
<dbReference type="InterPro" id="IPR005225">
    <property type="entry name" value="Small_GTP-bd"/>
</dbReference>
<comment type="catalytic activity">
    <reaction evidence="11">
        <text>L-seryl-[protein] + ATP = O-phospho-L-seryl-[protein] + ADP + H(+)</text>
        <dbReference type="Rhea" id="RHEA:17989"/>
        <dbReference type="Rhea" id="RHEA-COMP:9863"/>
        <dbReference type="Rhea" id="RHEA-COMP:11604"/>
        <dbReference type="ChEBI" id="CHEBI:15378"/>
        <dbReference type="ChEBI" id="CHEBI:29999"/>
        <dbReference type="ChEBI" id="CHEBI:30616"/>
        <dbReference type="ChEBI" id="CHEBI:83421"/>
        <dbReference type="ChEBI" id="CHEBI:456216"/>
        <dbReference type="EC" id="2.7.11.1"/>
    </reaction>
</comment>
<organism evidence="15 16">
    <name type="scientific">Anabaena azotica FACHB-119</name>
    <dbReference type="NCBI Taxonomy" id="947527"/>
    <lineage>
        <taxon>Bacteria</taxon>
        <taxon>Bacillati</taxon>
        <taxon>Cyanobacteriota</taxon>
        <taxon>Cyanophyceae</taxon>
        <taxon>Nostocales</taxon>
        <taxon>Nostocaceae</taxon>
        <taxon>Anabaena</taxon>
        <taxon>Anabaena azotica</taxon>
    </lineage>
</organism>
<dbReference type="SUPFAM" id="SSF52540">
    <property type="entry name" value="P-loop containing nucleoside triphosphate hydrolases"/>
    <property type="match status" value="1"/>
</dbReference>
<dbReference type="Pfam" id="PF08477">
    <property type="entry name" value="Roc"/>
    <property type="match status" value="1"/>
</dbReference>
<dbReference type="Gene3D" id="3.40.50.300">
    <property type="entry name" value="P-loop containing nucleotide triphosphate hydrolases"/>
    <property type="match status" value="1"/>
</dbReference>
<evidence type="ECO:0000256" key="5">
    <source>
        <dbReference type="ARBA" id="ARBA00022737"/>
    </source>
</evidence>
<dbReference type="Pfam" id="PF25497">
    <property type="entry name" value="COR-B"/>
    <property type="match status" value="1"/>
</dbReference>
<keyword evidence="16" id="KW-1185">Reference proteome</keyword>
<keyword evidence="2" id="KW-0723">Serine/threonine-protein kinase</keyword>
<keyword evidence="13" id="KW-1133">Transmembrane helix</keyword>
<dbReference type="InterPro" id="IPR057263">
    <property type="entry name" value="COR-B"/>
</dbReference>
<dbReference type="SUPFAM" id="SSF52058">
    <property type="entry name" value="L domain-like"/>
    <property type="match status" value="1"/>
</dbReference>
<dbReference type="SMART" id="SM00175">
    <property type="entry name" value="RAB"/>
    <property type="match status" value="1"/>
</dbReference>